<dbReference type="RefSeq" id="XP_005831944.1">
    <property type="nucleotide sequence ID" value="XM_005831887.1"/>
</dbReference>
<evidence type="ECO:0000259" key="1">
    <source>
        <dbReference type="Pfam" id="PF00561"/>
    </source>
</evidence>
<dbReference type="AlphaFoldDB" id="L1JA36"/>
<reference evidence="3" key="3">
    <citation type="submission" date="2016-03" db="UniProtKB">
        <authorList>
            <consortium name="EnsemblProtists"/>
        </authorList>
    </citation>
    <scope>IDENTIFICATION</scope>
</reference>
<dbReference type="OrthoDB" id="10249433at2759"/>
<reference evidence="4" key="2">
    <citation type="submission" date="2012-11" db="EMBL/GenBank/DDBJ databases">
        <authorList>
            <person name="Kuo A."/>
            <person name="Curtis B.A."/>
            <person name="Tanifuji G."/>
            <person name="Burki F."/>
            <person name="Gruber A."/>
            <person name="Irimia M."/>
            <person name="Maruyama S."/>
            <person name="Arias M.C."/>
            <person name="Ball S.G."/>
            <person name="Gile G.H."/>
            <person name="Hirakawa Y."/>
            <person name="Hopkins J.F."/>
            <person name="Rensing S.A."/>
            <person name="Schmutz J."/>
            <person name="Symeonidi A."/>
            <person name="Elias M."/>
            <person name="Eveleigh R.J."/>
            <person name="Herman E.K."/>
            <person name="Klute M.J."/>
            <person name="Nakayama T."/>
            <person name="Obornik M."/>
            <person name="Reyes-Prieto A."/>
            <person name="Armbrust E.V."/>
            <person name="Aves S.J."/>
            <person name="Beiko R.G."/>
            <person name="Coutinho P."/>
            <person name="Dacks J.B."/>
            <person name="Durnford D.G."/>
            <person name="Fast N.M."/>
            <person name="Green B.R."/>
            <person name="Grisdale C."/>
            <person name="Hempe F."/>
            <person name="Henrissat B."/>
            <person name="Hoppner M.P."/>
            <person name="Ishida K.-I."/>
            <person name="Kim E."/>
            <person name="Koreny L."/>
            <person name="Kroth P.G."/>
            <person name="Liu Y."/>
            <person name="Malik S.-B."/>
            <person name="Maier U.G."/>
            <person name="McRose D."/>
            <person name="Mock T."/>
            <person name="Neilson J.A."/>
            <person name="Onodera N.T."/>
            <person name="Poole A.M."/>
            <person name="Pritham E.J."/>
            <person name="Richards T.A."/>
            <person name="Rocap G."/>
            <person name="Roy S.W."/>
            <person name="Sarai C."/>
            <person name="Schaack S."/>
            <person name="Shirato S."/>
            <person name="Slamovits C.H."/>
            <person name="Spencer D.F."/>
            <person name="Suzuki S."/>
            <person name="Worden A.Z."/>
            <person name="Zauner S."/>
            <person name="Barry K."/>
            <person name="Bell C."/>
            <person name="Bharti A.K."/>
            <person name="Crow J.A."/>
            <person name="Grimwood J."/>
            <person name="Kramer R."/>
            <person name="Lindquist E."/>
            <person name="Lucas S."/>
            <person name="Salamov A."/>
            <person name="McFadden G.I."/>
            <person name="Lane C.E."/>
            <person name="Keeling P.J."/>
            <person name="Gray M.W."/>
            <person name="Grigoriev I.V."/>
            <person name="Archibald J.M."/>
        </authorList>
    </citation>
    <scope>NUCLEOTIDE SEQUENCE</scope>
    <source>
        <strain evidence="4">CCMP2712</strain>
    </source>
</reference>
<dbReference type="EnsemblProtists" id="EKX44964">
    <property type="protein sequence ID" value="EKX44964"/>
    <property type="gene ID" value="GUITHDRAFT_139255"/>
</dbReference>
<dbReference type="STRING" id="905079.L1JA36"/>
<dbReference type="GeneID" id="17301725"/>
<dbReference type="Pfam" id="PF00561">
    <property type="entry name" value="Abhydrolase_1"/>
    <property type="match status" value="1"/>
</dbReference>
<dbReference type="Proteomes" id="UP000011087">
    <property type="component" value="Unassembled WGS sequence"/>
</dbReference>
<sequence length="247" mass="27176">MSRSSPHEQIPYAGLLIVLYASQRSILYQKPNVFAEPTINGGRLVRLTAGKTLKTLFERRSVSSSSFSPVFPTKVTRGTVSTISGRNVTVFQLPTIVYFHGNADQSGSNVERCQIGWGASYIGKVIHDLYGFGFYGVEYPGYGTSEGLKTCEESIYLSSVQTSFPIISFGLRLLPWLVRDKFDNLGKASKIDIPTVVLHGDEDEIVPYSQGAQLSKAIKGSRLVTIEGGGHNNLFGSRFEQQVERIV</sequence>
<gene>
    <name evidence="2" type="ORF">GUITHDRAFT_139255</name>
</gene>
<feature type="domain" description="AB hydrolase-1" evidence="1">
    <location>
        <begin position="188"/>
        <end position="235"/>
    </location>
</feature>
<name>L1JA36_GUITC</name>
<dbReference type="KEGG" id="gtt:GUITHDRAFT_139255"/>
<dbReference type="PANTHER" id="PTHR12277">
    <property type="entry name" value="ALPHA/BETA HYDROLASE DOMAIN-CONTAINING PROTEIN"/>
    <property type="match status" value="1"/>
</dbReference>
<evidence type="ECO:0000313" key="4">
    <source>
        <dbReference type="Proteomes" id="UP000011087"/>
    </source>
</evidence>
<evidence type="ECO:0000313" key="3">
    <source>
        <dbReference type="EnsemblProtists" id="EKX44964"/>
    </source>
</evidence>
<organism evidence="2">
    <name type="scientific">Guillardia theta (strain CCMP2712)</name>
    <name type="common">Cryptophyte</name>
    <dbReference type="NCBI Taxonomy" id="905079"/>
    <lineage>
        <taxon>Eukaryota</taxon>
        <taxon>Cryptophyceae</taxon>
        <taxon>Pyrenomonadales</taxon>
        <taxon>Geminigeraceae</taxon>
        <taxon>Guillardia</taxon>
    </lineage>
</organism>
<accession>L1JA36</accession>
<dbReference type="HOGENOM" id="CLU_1126306_0_0_1"/>
<keyword evidence="4" id="KW-1185">Reference proteome</keyword>
<evidence type="ECO:0000313" key="2">
    <source>
        <dbReference type="EMBL" id="EKX44964.1"/>
    </source>
</evidence>
<dbReference type="PANTHER" id="PTHR12277:SF81">
    <property type="entry name" value="PROTEIN ABHD13"/>
    <property type="match status" value="1"/>
</dbReference>
<dbReference type="SUPFAM" id="SSF53474">
    <property type="entry name" value="alpha/beta-Hydrolases"/>
    <property type="match status" value="1"/>
</dbReference>
<dbReference type="PaxDb" id="55529-EKX44964"/>
<dbReference type="InterPro" id="IPR029058">
    <property type="entry name" value="AB_hydrolase_fold"/>
</dbReference>
<proteinExistence type="predicted"/>
<dbReference type="OMA" id="FFAVEYP"/>
<dbReference type="InterPro" id="IPR000073">
    <property type="entry name" value="AB_hydrolase_1"/>
</dbReference>
<dbReference type="Gene3D" id="3.40.50.1820">
    <property type="entry name" value="alpha/beta hydrolase"/>
    <property type="match status" value="1"/>
</dbReference>
<dbReference type="EMBL" id="JH993001">
    <property type="protein sequence ID" value="EKX44964.1"/>
    <property type="molecule type" value="Genomic_DNA"/>
</dbReference>
<protein>
    <recommendedName>
        <fullName evidence="1">AB hydrolase-1 domain-containing protein</fullName>
    </recommendedName>
</protein>
<reference evidence="2 4" key="1">
    <citation type="journal article" date="2012" name="Nature">
        <title>Algal genomes reveal evolutionary mosaicism and the fate of nucleomorphs.</title>
        <authorList>
            <consortium name="DOE Joint Genome Institute"/>
            <person name="Curtis B.A."/>
            <person name="Tanifuji G."/>
            <person name="Burki F."/>
            <person name="Gruber A."/>
            <person name="Irimia M."/>
            <person name="Maruyama S."/>
            <person name="Arias M.C."/>
            <person name="Ball S.G."/>
            <person name="Gile G.H."/>
            <person name="Hirakawa Y."/>
            <person name="Hopkins J.F."/>
            <person name="Kuo A."/>
            <person name="Rensing S.A."/>
            <person name="Schmutz J."/>
            <person name="Symeonidi A."/>
            <person name="Elias M."/>
            <person name="Eveleigh R.J."/>
            <person name="Herman E.K."/>
            <person name="Klute M.J."/>
            <person name="Nakayama T."/>
            <person name="Obornik M."/>
            <person name="Reyes-Prieto A."/>
            <person name="Armbrust E.V."/>
            <person name="Aves S.J."/>
            <person name="Beiko R.G."/>
            <person name="Coutinho P."/>
            <person name="Dacks J.B."/>
            <person name="Durnford D.G."/>
            <person name="Fast N.M."/>
            <person name="Green B.R."/>
            <person name="Grisdale C.J."/>
            <person name="Hempel F."/>
            <person name="Henrissat B."/>
            <person name="Hoppner M.P."/>
            <person name="Ishida K."/>
            <person name="Kim E."/>
            <person name="Koreny L."/>
            <person name="Kroth P.G."/>
            <person name="Liu Y."/>
            <person name="Malik S.B."/>
            <person name="Maier U.G."/>
            <person name="McRose D."/>
            <person name="Mock T."/>
            <person name="Neilson J.A."/>
            <person name="Onodera N.T."/>
            <person name="Poole A.M."/>
            <person name="Pritham E.J."/>
            <person name="Richards T.A."/>
            <person name="Rocap G."/>
            <person name="Roy S.W."/>
            <person name="Sarai C."/>
            <person name="Schaack S."/>
            <person name="Shirato S."/>
            <person name="Slamovits C.H."/>
            <person name="Spencer D.F."/>
            <person name="Suzuki S."/>
            <person name="Worden A.Z."/>
            <person name="Zauner S."/>
            <person name="Barry K."/>
            <person name="Bell C."/>
            <person name="Bharti A.K."/>
            <person name="Crow J.A."/>
            <person name="Grimwood J."/>
            <person name="Kramer R."/>
            <person name="Lindquist E."/>
            <person name="Lucas S."/>
            <person name="Salamov A."/>
            <person name="McFadden G.I."/>
            <person name="Lane C.E."/>
            <person name="Keeling P.J."/>
            <person name="Gray M.W."/>
            <person name="Grigoriev I.V."/>
            <person name="Archibald J.M."/>
        </authorList>
    </citation>
    <scope>NUCLEOTIDE SEQUENCE</scope>
    <source>
        <strain evidence="2 4">CCMP2712</strain>
    </source>
</reference>